<evidence type="ECO:0000256" key="1">
    <source>
        <dbReference type="ARBA" id="ARBA00022517"/>
    </source>
</evidence>
<dbReference type="STRING" id="1121877.FEAC_08550"/>
<name>A0A0D8FWD9_9ACTN</name>
<dbReference type="RefSeq" id="WP_035388789.1">
    <property type="nucleotide sequence ID" value="NZ_JQKF01000004.1"/>
</dbReference>
<dbReference type="GeneID" id="78372142"/>
<dbReference type="InterPro" id="IPR023799">
    <property type="entry name" value="RbfA_dom_sf"/>
</dbReference>
<keyword evidence="1" id="KW-0690">Ribosome biogenesis</keyword>
<dbReference type="InterPro" id="IPR015946">
    <property type="entry name" value="KH_dom-like_a/b"/>
</dbReference>
<comment type="caution">
    <text evidence="2">The sequence shown here is derived from an EMBL/GenBank/DDBJ whole genome shotgun (WGS) entry which is preliminary data.</text>
</comment>
<gene>
    <name evidence="2" type="primary">rbfA</name>
    <name evidence="2" type="ORF">FEAC_08550</name>
</gene>
<dbReference type="SUPFAM" id="SSF89919">
    <property type="entry name" value="Ribosome-binding factor A, RbfA"/>
    <property type="match status" value="1"/>
</dbReference>
<dbReference type="PROSITE" id="PS01319">
    <property type="entry name" value="RBFA"/>
    <property type="match status" value="1"/>
</dbReference>
<evidence type="ECO:0000313" key="2">
    <source>
        <dbReference type="EMBL" id="KJE77421.1"/>
    </source>
</evidence>
<accession>A0A0D8FWD9</accession>
<keyword evidence="3" id="KW-1185">Reference proteome</keyword>
<dbReference type="InterPro" id="IPR020053">
    <property type="entry name" value="Ribosome-bd_factorA_CS"/>
</dbReference>
<organism evidence="2 3">
    <name type="scientific">Ferrimicrobium acidiphilum DSM 19497</name>
    <dbReference type="NCBI Taxonomy" id="1121877"/>
    <lineage>
        <taxon>Bacteria</taxon>
        <taxon>Bacillati</taxon>
        <taxon>Actinomycetota</taxon>
        <taxon>Acidimicrobiia</taxon>
        <taxon>Acidimicrobiales</taxon>
        <taxon>Acidimicrobiaceae</taxon>
        <taxon>Ferrimicrobium</taxon>
    </lineage>
</organism>
<dbReference type="Pfam" id="PF02033">
    <property type="entry name" value="RBFA"/>
    <property type="match status" value="1"/>
</dbReference>
<dbReference type="Proteomes" id="UP000032336">
    <property type="component" value="Unassembled WGS sequence"/>
</dbReference>
<reference evidence="2 3" key="1">
    <citation type="submission" date="2015-01" db="EMBL/GenBank/DDBJ databases">
        <title>Draft genome of the acidophilic iron oxidizer Ferrimicrobium acidiphilum strain T23.</title>
        <authorList>
            <person name="Poehlein A."/>
            <person name="Eisen S."/>
            <person name="Schloemann M."/>
            <person name="Johnson B.D."/>
            <person name="Daniel R."/>
            <person name="Muehling M."/>
        </authorList>
    </citation>
    <scope>NUCLEOTIDE SEQUENCE [LARGE SCALE GENOMIC DNA]</scope>
    <source>
        <strain evidence="2 3">T23</strain>
    </source>
</reference>
<dbReference type="EMBL" id="JXUW01000005">
    <property type="protein sequence ID" value="KJE77421.1"/>
    <property type="molecule type" value="Genomic_DNA"/>
</dbReference>
<dbReference type="GO" id="GO:0006364">
    <property type="term" value="P:rRNA processing"/>
    <property type="evidence" value="ECO:0007669"/>
    <property type="project" value="InterPro"/>
</dbReference>
<dbReference type="InterPro" id="IPR000238">
    <property type="entry name" value="RbfA"/>
</dbReference>
<dbReference type="Gene3D" id="3.30.300.20">
    <property type="match status" value="1"/>
</dbReference>
<dbReference type="AlphaFoldDB" id="A0A0D8FWD9"/>
<sequence>MATRGSHRYERVDRVSRLLQEVVAWELERIGDIDDRVELLTITEVRVRPDLRSALVFFASLPEEAELALDEHRIELQAAIARQVRMKRTPQLQFVVDDVLAASEEIEAVLRRHHQQLG</sequence>
<proteinExistence type="predicted"/>
<dbReference type="eggNOG" id="COG0858">
    <property type="taxonomic scope" value="Bacteria"/>
</dbReference>
<dbReference type="OrthoDB" id="307788at2"/>
<protein>
    <submittedName>
        <fullName evidence="2">Ribosome-binding factor A</fullName>
    </submittedName>
</protein>
<evidence type="ECO:0000313" key="3">
    <source>
        <dbReference type="Proteomes" id="UP000032336"/>
    </source>
</evidence>